<gene>
    <name evidence="7" type="ORF">DBZ36_20105</name>
</gene>
<dbReference type="PANTHER" id="PTHR33164:SF100">
    <property type="entry name" value="OSPR"/>
    <property type="match status" value="1"/>
</dbReference>
<evidence type="ECO:0000256" key="1">
    <source>
        <dbReference type="ARBA" id="ARBA00004496"/>
    </source>
</evidence>
<protein>
    <submittedName>
        <fullName evidence="7">MarR family transcriptional regulator</fullName>
    </submittedName>
</protein>
<comment type="subcellular location">
    <subcellularLocation>
        <location evidence="1">Cytoplasm</location>
    </subcellularLocation>
</comment>
<dbReference type="OrthoDB" id="9806864at2"/>
<name>A0A420E5Q3_9ALTE</name>
<dbReference type="PRINTS" id="PR00598">
    <property type="entry name" value="HTHMARR"/>
</dbReference>
<dbReference type="PANTHER" id="PTHR33164">
    <property type="entry name" value="TRANSCRIPTIONAL REGULATOR, MARR FAMILY"/>
    <property type="match status" value="1"/>
</dbReference>
<evidence type="ECO:0000256" key="4">
    <source>
        <dbReference type="ARBA" id="ARBA00023125"/>
    </source>
</evidence>
<dbReference type="InterPro" id="IPR000835">
    <property type="entry name" value="HTH_MarR-typ"/>
</dbReference>
<feature type="domain" description="HTH marR-type" evidence="6">
    <location>
        <begin position="12"/>
        <end position="142"/>
    </location>
</feature>
<keyword evidence="8" id="KW-1185">Reference proteome</keyword>
<evidence type="ECO:0000256" key="5">
    <source>
        <dbReference type="ARBA" id="ARBA00023163"/>
    </source>
</evidence>
<dbReference type="EMBL" id="RAQO01000013">
    <property type="protein sequence ID" value="RKF12774.1"/>
    <property type="molecule type" value="Genomic_DNA"/>
</dbReference>
<keyword evidence="4" id="KW-0238">DNA-binding</keyword>
<evidence type="ECO:0000259" key="6">
    <source>
        <dbReference type="PROSITE" id="PS50995"/>
    </source>
</evidence>
<dbReference type="Proteomes" id="UP000286482">
    <property type="component" value="Unassembled WGS sequence"/>
</dbReference>
<reference evidence="7 8" key="1">
    <citation type="submission" date="2018-09" db="EMBL/GenBank/DDBJ databases">
        <authorList>
            <person name="Wang Z."/>
        </authorList>
    </citation>
    <scope>NUCLEOTIDE SEQUENCE [LARGE SCALE GENOMIC DNA]</scope>
    <source>
        <strain evidence="7 8">ALS 81</strain>
    </source>
</reference>
<dbReference type="InterPro" id="IPR036390">
    <property type="entry name" value="WH_DNA-bd_sf"/>
</dbReference>
<dbReference type="GO" id="GO:0006950">
    <property type="term" value="P:response to stress"/>
    <property type="evidence" value="ECO:0007669"/>
    <property type="project" value="TreeGrafter"/>
</dbReference>
<accession>A0A420E5Q3</accession>
<dbReference type="SUPFAM" id="SSF46785">
    <property type="entry name" value="Winged helix' DNA-binding domain"/>
    <property type="match status" value="1"/>
</dbReference>
<dbReference type="InterPro" id="IPR039422">
    <property type="entry name" value="MarR/SlyA-like"/>
</dbReference>
<organism evidence="7 8">
    <name type="scientific">Alginatibacterium sediminis</name>
    <dbReference type="NCBI Taxonomy" id="2164068"/>
    <lineage>
        <taxon>Bacteria</taxon>
        <taxon>Pseudomonadati</taxon>
        <taxon>Pseudomonadota</taxon>
        <taxon>Gammaproteobacteria</taxon>
        <taxon>Alteromonadales</taxon>
        <taxon>Alteromonadaceae</taxon>
        <taxon>Alginatibacterium</taxon>
    </lineage>
</organism>
<dbReference type="Pfam" id="PF22381">
    <property type="entry name" value="Staph_reg_Sar_Rot"/>
    <property type="match status" value="1"/>
</dbReference>
<dbReference type="RefSeq" id="WP_120356781.1">
    <property type="nucleotide sequence ID" value="NZ_RAQO01000013.1"/>
</dbReference>
<dbReference type="GO" id="GO:0005737">
    <property type="term" value="C:cytoplasm"/>
    <property type="evidence" value="ECO:0007669"/>
    <property type="project" value="UniProtKB-SubCell"/>
</dbReference>
<comment type="caution">
    <text evidence="7">The sequence shown here is derived from an EMBL/GenBank/DDBJ whole genome shotgun (WGS) entry which is preliminary data.</text>
</comment>
<evidence type="ECO:0000313" key="7">
    <source>
        <dbReference type="EMBL" id="RKF12774.1"/>
    </source>
</evidence>
<sequence>MNKPCNAEMMLENQLCFSIYSLSNAMTRAYRPILEAIDLTYLQYIVMMVLWQEQQVNVKVLGERLHLDSGTLTPLLKRLDSKGLIMRRRCEMDERVRLISLTDEGKQLQTEASKVPSQMRCHVDLDMQEVEGLKLKVDKLLMLLLDSKA</sequence>
<dbReference type="Gene3D" id="1.10.10.10">
    <property type="entry name" value="Winged helix-like DNA-binding domain superfamily/Winged helix DNA-binding domain"/>
    <property type="match status" value="1"/>
</dbReference>
<keyword evidence="5" id="KW-0804">Transcription</keyword>
<evidence type="ECO:0000313" key="8">
    <source>
        <dbReference type="Proteomes" id="UP000286482"/>
    </source>
</evidence>
<dbReference type="GO" id="GO:0003700">
    <property type="term" value="F:DNA-binding transcription factor activity"/>
    <property type="evidence" value="ECO:0007669"/>
    <property type="project" value="InterPro"/>
</dbReference>
<dbReference type="SMART" id="SM00347">
    <property type="entry name" value="HTH_MARR"/>
    <property type="match status" value="1"/>
</dbReference>
<dbReference type="InterPro" id="IPR036388">
    <property type="entry name" value="WH-like_DNA-bd_sf"/>
</dbReference>
<keyword evidence="3" id="KW-0805">Transcription regulation</keyword>
<proteinExistence type="predicted"/>
<keyword evidence="2" id="KW-0963">Cytoplasm</keyword>
<dbReference type="PROSITE" id="PS50995">
    <property type="entry name" value="HTH_MARR_2"/>
    <property type="match status" value="1"/>
</dbReference>
<dbReference type="FunFam" id="1.10.10.10:FF:000163">
    <property type="entry name" value="MarR family transcriptional regulator"/>
    <property type="match status" value="1"/>
</dbReference>
<evidence type="ECO:0000256" key="2">
    <source>
        <dbReference type="ARBA" id="ARBA00022490"/>
    </source>
</evidence>
<dbReference type="GO" id="GO:0003677">
    <property type="term" value="F:DNA binding"/>
    <property type="evidence" value="ECO:0007669"/>
    <property type="project" value="UniProtKB-KW"/>
</dbReference>
<dbReference type="InterPro" id="IPR055166">
    <property type="entry name" value="Transc_reg_Sar_Rot_HTH"/>
</dbReference>
<evidence type="ECO:0000256" key="3">
    <source>
        <dbReference type="ARBA" id="ARBA00023015"/>
    </source>
</evidence>
<dbReference type="AlphaFoldDB" id="A0A420E5Q3"/>